<protein>
    <recommendedName>
        <fullName evidence="3">Protein quiver</fullName>
    </recommendedName>
</protein>
<proteinExistence type="predicted"/>
<gene>
    <name evidence="1" type="ORF">MAR_028323</name>
</gene>
<dbReference type="Proteomes" id="UP001164746">
    <property type="component" value="Chromosome 2"/>
</dbReference>
<reference evidence="1" key="1">
    <citation type="submission" date="2022-11" db="EMBL/GenBank/DDBJ databases">
        <title>Centuries of genome instability and evolution in soft-shell clam transmissible cancer (bioRxiv).</title>
        <authorList>
            <person name="Hart S.F.M."/>
            <person name="Yonemitsu M.A."/>
            <person name="Giersch R.M."/>
            <person name="Beal B.F."/>
            <person name="Arriagada G."/>
            <person name="Davis B.W."/>
            <person name="Ostrander E.A."/>
            <person name="Goff S.P."/>
            <person name="Metzger M.J."/>
        </authorList>
    </citation>
    <scope>NUCLEOTIDE SEQUENCE</scope>
    <source>
        <strain evidence="1">MELC-2E11</strain>
        <tissue evidence="1">Siphon/mantle</tissue>
    </source>
</reference>
<organism evidence="1 2">
    <name type="scientific">Mya arenaria</name>
    <name type="common">Soft-shell clam</name>
    <dbReference type="NCBI Taxonomy" id="6604"/>
    <lineage>
        <taxon>Eukaryota</taxon>
        <taxon>Metazoa</taxon>
        <taxon>Spiralia</taxon>
        <taxon>Lophotrochozoa</taxon>
        <taxon>Mollusca</taxon>
        <taxon>Bivalvia</taxon>
        <taxon>Autobranchia</taxon>
        <taxon>Heteroconchia</taxon>
        <taxon>Euheterodonta</taxon>
        <taxon>Imparidentia</taxon>
        <taxon>Neoheterodontei</taxon>
        <taxon>Myida</taxon>
        <taxon>Myoidea</taxon>
        <taxon>Myidae</taxon>
        <taxon>Mya</taxon>
    </lineage>
</organism>
<evidence type="ECO:0000313" key="1">
    <source>
        <dbReference type="EMBL" id="WAQ95633.1"/>
    </source>
</evidence>
<name>A0ABY7DFF8_MYAAR</name>
<evidence type="ECO:0000313" key="2">
    <source>
        <dbReference type="Proteomes" id="UP001164746"/>
    </source>
</evidence>
<keyword evidence="2" id="KW-1185">Reference proteome</keyword>
<dbReference type="EMBL" id="CP111013">
    <property type="protein sequence ID" value="WAQ95633.1"/>
    <property type="molecule type" value="Genomic_DNA"/>
</dbReference>
<evidence type="ECO:0008006" key="3">
    <source>
        <dbReference type="Google" id="ProtNLM"/>
    </source>
</evidence>
<sequence length="119" mass="13251">MESDSAIGLVKKDRAIGLVKKVITIDCCHCASLAGDHKESEDVFARDITTEQLISRECTTGYWKAKFCIKLKGQGDIDGCVETCDFDGCNLATTTHCNIPMICLTVISCLLLWTRWRFL</sequence>
<accession>A0ABY7DFF8</accession>